<feature type="compositionally biased region" description="Acidic residues" evidence="1">
    <location>
        <begin position="61"/>
        <end position="71"/>
    </location>
</feature>
<organism evidence="2 3">
    <name type="scientific">Amnibacterium soli</name>
    <dbReference type="NCBI Taxonomy" id="1282736"/>
    <lineage>
        <taxon>Bacteria</taxon>
        <taxon>Bacillati</taxon>
        <taxon>Actinomycetota</taxon>
        <taxon>Actinomycetes</taxon>
        <taxon>Micrococcales</taxon>
        <taxon>Microbacteriaceae</taxon>
        <taxon>Amnibacterium</taxon>
    </lineage>
</organism>
<name>A0ABP8ZBP1_9MICO</name>
<evidence type="ECO:0000313" key="2">
    <source>
        <dbReference type="EMBL" id="GAA4751845.1"/>
    </source>
</evidence>
<evidence type="ECO:0008006" key="4">
    <source>
        <dbReference type="Google" id="ProtNLM"/>
    </source>
</evidence>
<sequence length="71" mass="7141">MSNSTPQGPGPQFGSNPDATPIDEQTAVQQAMDEESAAVDAQPDAAEPIDISDNAGPELTADVDDVDAGSA</sequence>
<protein>
    <recommendedName>
        <fullName evidence="4">Sugar ABC transporter ATPase</fullName>
    </recommendedName>
</protein>
<comment type="caution">
    <text evidence="2">The sequence shown here is derived from an EMBL/GenBank/DDBJ whole genome shotgun (WGS) entry which is preliminary data.</text>
</comment>
<dbReference type="RefSeq" id="WP_345481651.1">
    <property type="nucleotide sequence ID" value="NZ_BAABLP010000005.1"/>
</dbReference>
<reference evidence="3" key="1">
    <citation type="journal article" date="2019" name="Int. J. Syst. Evol. Microbiol.">
        <title>The Global Catalogue of Microorganisms (GCM) 10K type strain sequencing project: providing services to taxonomists for standard genome sequencing and annotation.</title>
        <authorList>
            <consortium name="The Broad Institute Genomics Platform"/>
            <consortium name="The Broad Institute Genome Sequencing Center for Infectious Disease"/>
            <person name="Wu L."/>
            <person name="Ma J."/>
        </authorList>
    </citation>
    <scope>NUCLEOTIDE SEQUENCE [LARGE SCALE GENOMIC DNA]</scope>
    <source>
        <strain evidence="3">JCM 19015</strain>
    </source>
</reference>
<evidence type="ECO:0000256" key="1">
    <source>
        <dbReference type="SAM" id="MobiDB-lite"/>
    </source>
</evidence>
<dbReference type="Proteomes" id="UP001500121">
    <property type="component" value="Unassembled WGS sequence"/>
</dbReference>
<gene>
    <name evidence="2" type="ORF">GCM10025783_25590</name>
</gene>
<feature type="compositionally biased region" description="Polar residues" evidence="1">
    <location>
        <begin position="1"/>
        <end position="18"/>
    </location>
</feature>
<evidence type="ECO:0000313" key="3">
    <source>
        <dbReference type="Proteomes" id="UP001500121"/>
    </source>
</evidence>
<accession>A0ABP8ZBP1</accession>
<keyword evidence="3" id="KW-1185">Reference proteome</keyword>
<dbReference type="EMBL" id="BAABLP010000005">
    <property type="protein sequence ID" value="GAA4751845.1"/>
    <property type="molecule type" value="Genomic_DNA"/>
</dbReference>
<proteinExistence type="predicted"/>
<feature type="region of interest" description="Disordered" evidence="1">
    <location>
        <begin position="1"/>
        <end position="71"/>
    </location>
</feature>